<organism evidence="2 3">
    <name type="scientific">Cellulomonas septica</name>
    <dbReference type="NCBI Taxonomy" id="285080"/>
    <lineage>
        <taxon>Bacteria</taxon>
        <taxon>Bacillati</taxon>
        <taxon>Actinomycetota</taxon>
        <taxon>Actinomycetes</taxon>
        <taxon>Micrococcales</taxon>
        <taxon>Cellulomonadaceae</taxon>
        <taxon>Cellulomonas</taxon>
    </lineage>
</organism>
<name>A0ABX1JVF7_9CELL</name>
<evidence type="ECO:0000259" key="1">
    <source>
        <dbReference type="Pfam" id="PF00583"/>
    </source>
</evidence>
<feature type="domain" description="N-acetyltransferase" evidence="1">
    <location>
        <begin position="43"/>
        <end position="108"/>
    </location>
</feature>
<accession>A0ABX1JVF7</accession>
<gene>
    <name evidence="2" type="ORF">HGA02_01790</name>
</gene>
<dbReference type="Gene3D" id="3.40.630.30">
    <property type="match status" value="1"/>
</dbReference>
<reference evidence="2 3" key="1">
    <citation type="submission" date="2020-04" db="EMBL/GenBank/DDBJ databases">
        <title>MicrobeNet Type strains.</title>
        <authorList>
            <person name="Nicholson A.C."/>
        </authorList>
    </citation>
    <scope>NUCLEOTIDE SEQUENCE [LARGE SCALE GENOMIC DNA]</scope>
    <source>
        <strain evidence="2 3">ATCC BAA-787</strain>
    </source>
</reference>
<dbReference type="EMBL" id="JAAXOY010000015">
    <property type="protein sequence ID" value="NKY38293.1"/>
    <property type="molecule type" value="Genomic_DNA"/>
</dbReference>
<dbReference type="Pfam" id="PF00583">
    <property type="entry name" value="Acetyltransf_1"/>
    <property type="match status" value="1"/>
</dbReference>
<keyword evidence="3" id="KW-1185">Reference proteome</keyword>
<dbReference type="InterPro" id="IPR016181">
    <property type="entry name" value="Acyl_CoA_acyltransferase"/>
</dbReference>
<dbReference type="SUPFAM" id="SSF55729">
    <property type="entry name" value="Acyl-CoA N-acyltransferases (Nat)"/>
    <property type="match status" value="1"/>
</dbReference>
<dbReference type="Proteomes" id="UP000777774">
    <property type="component" value="Unassembled WGS sequence"/>
</dbReference>
<dbReference type="InterPro" id="IPR000182">
    <property type="entry name" value="GNAT_dom"/>
</dbReference>
<protein>
    <submittedName>
        <fullName evidence="2">GNAT family N-acetyltransferase</fullName>
    </submittedName>
</protein>
<evidence type="ECO:0000313" key="2">
    <source>
        <dbReference type="EMBL" id="NKY38293.1"/>
    </source>
</evidence>
<comment type="caution">
    <text evidence="2">The sequence shown here is derived from an EMBL/GenBank/DDBJ whole genome shotgun (WGS) entry which is preliminary data.</text>
</comment>
<proteinExistence type="predicted"/>
<evidence type="ECO:0000313" key="3">
    <source>
        <dbReference type="Proteomes" id="UP000777774"/>
    </source>
</evidence>
<dbReference type="RefSeq" id="WP_168676949.1">
    <property type="nucleotide sequence ID" value="NZ_JAAXOY010000015.1"/>
</dbReference>
<sequence>MTHLEDPTMGVVRCSAEERDASGLLAMRSRWTARDRHGQPETAAGYEVWGGALAHLGVAVAAGARRRGLGSAVASVAATHALDAGLVPQWRCRVDNVASRRAAAGLGFVHAGDQVAIDLA</sequence>